<reference evidence="3 4" key="1">
    <citation type="submission" date="2024-09" db="EMBL/GenBank/DDBJ databases">
        <title>Chromosome-scale assembly of Riccia sorocarpa.</title>
        <authorList>
            <person name="Paukszto L."/>
        </authorList>
    </citation>
    <scope>NUCLEOTIDE SEQUENCE [LARGE SCALE GENOMIC DNA]</scope>
    <source>
        <strain evidence="3">LP-2024</strain>
        <tissue evidence="3">Aerial parts of the thallus</tissue>
    </source>
</reference>
<keyword evidence="4" id="KW-1185">Reference proteome</keyword>
<evidence type="ECO:0000256" key="1">
    <source>
        <dbReference type="SAM" id="Coils"/>
    </source>
</evidence>
<sequence>MTKLAVKASRLDSFVDPSLPTPTGQTSGRGSNQMSAADFTAQSCLEVLGFFGGSLAQAKKEEEVLKAKILDLEKEKRLMNERVAMMEKKDLYELLEAKMQGYQIANHPGAVGDFENLNLTITRKWTRIPTLDLDKFEKCPSDYPVFAPFAEGWDGWKENCPLCNCSSRLNIRVLLHYIHPRSESIDPNTGEKEVMDEEVNAEELEAGRGRHIIRNDVDVLNDNESRRFALLEVNKALKLWRGDVVIPGVSFVTGHRSVDCDVDRDGIESLYKNICNSFKATAENLPKSNSWKEYMTDVFDSYVNPDNDPDITRLHLSERQRLKIQSDLLATAAEPQRMTRSTRTRLEYEPVLLSTSPPTKHDIVGGTSDTPTPSPPSSIPIDLTNDGLDGSSSPPPSQIVPTNAFVDLAQYISSPENNGSKDQGWPSKDELTKEDLESGMLPGKHLRGDVINAYIKERFIDRGREKLFNMFFVNTFWFPKASSWWLDMIEPHTARRR</sequence>
<evidence type="ECO:0000313" key="3">
    <source>
        <dbReference type="EMBL" id="KAL3676367.1"/>
    </source>
</evidence>
<evidence type="ECO:0000313" key="4">
    <source>
        <dbReference type="Proteomes" id="UP001633002"/>
    </source>
</evidence>
<keyword evidence="1" id="KW-0175">Coiled coil</keyword>
<organism evidence="3 4">
    <name type="scientific">Riccia sorocarpa</name>
    <dbReference type="NCBI Taxonomy" id="122646"/>
    <lineage>
        <taxon>Eukaryota</taxon>
        <taxon>Viridiplantae</taxon>
        <taxon>Streptophyta</taxon>
        <taxon>Embryophyta</taxon>
        <taxon>Marchantiophyta</taxon>
        <taxon>Marchantiopsida</taxon>
        <taxon>Marchantiidae</taxon>
        <taxon>Marchantiales</taxon>
        <taxon>Ricciaceae</taxon>
        <taxon>Riccia</taxon>
    </lineage>
</organism>
<proteinExistence type="predicted"/>
<evidence type="ECO:0000256" key="2">
    <source>
        <dbReference type="SAM" id="MobiDB-lite"/>
    </source>
</evidence>
<feature type="coiled-coil region" evidence="1">
    <location>
        <begin position="55"/>
        <end position="89"/>
    </location>
</feature>
<comment type="caution">
    <text evidence="3">The sequence shown here is derived from an EMBL/GenBank/DDBJ whole genome shotgun (WGS) entry which is preliminary data.</text>
</comment>
<protein>
    <submittedName>
        <fullName evidence="3">Uncharacterized protein</fullName>
    </submittedName>
</protein>
<dbReference type="EMBL" id="JBJQOH010000008">
    <property type="protein sequence ID" value="KAL3676367.1"/>
    <property type="molecule type" value="Genomic_DNA"/>
</dbReference>
<dbReference type="Proteomes" id="UP001633002">
    <property type="component" value="Unassembled WGS sequence"/>
</dbReference>
<dbReference type="AlphaFoldDB" id="A0ABD3GB25"/>
<gene>
    <name evidence="3" type="ORF">R1sor_026315</name>
</gene>
<feature type="region of interest" description="Disordered" evidence="2">
    <location>
        <begin position="334"/>
        <end position="400"/>
    </location>
</feature>
<accession>A0ABD3GB25</accession>
<name>A0ABD3GB25_9MARC</name>